<dbReference type="Gramene" id="TuG1812G0200004411.01.T02">
    <property type="protein sequence ID" value="TuG1812G0200004411.01.T02.cds272927"/>
    <property type="gene ID" value="TuG1812G0200004411.01"/>
</dbReference>
<reference evidence="1" key="3">
    <citation type="submission" date="2022-06" db="UniProtKB">
        <authorList>
            <consortium name="EnsemblPlants"/>
        </authorList>
    </citation>
    <scope>IDENTIFICATION</scope>
</reference>
<name>A0A8R7TLG6_TRIUA</name>
<keyword evidence="2" id="KW-1185">Reference proteome</keyword>
<sequence length="33" mass="3968">MPCTTLHICLEKKQVTGQQFWPVSKHKSRKRRD</sequence>
<dbReference type="Proteomes" id="UP000015106">
    <property type="component" value="Chromosome 2"/>
</dbReference>
<proteinExistence type="predicted"/>
<protein>
    <submittedName>
        <fullName evidence="1">Uncharacterized protein</fullName>
    </submittedName>
</protein>
<dbReference type="EnsemblPlants" id="TuG1812G0200004411.01.T02">
    <property type="protein sequence ID" value="TuG1812G0200004411.01.T02.cds272927"/>
    <property type="gene ID" value="TuG1812G0200004411.01"/>
</dbReference>
<organism evidence="1 2">
    <name type="scientific">Triticum urartu</name>
    <name type="common">Red wild einkorn</name>
    <name type="synonym">Crithodium urartu</name>
    <dbReference type="NCBI Taxonomy" id="4572"/>
    <lineage>
        <taxon>Eukaryota</taxon>
        <taxon>Viridiplantae</taxon>
        <taxon>Streptophyta</taxon>
        <taxon>Embryophyta</taxon>
        <taxon>Tracheophyta</taxon>
        <taxon>Spermatophyta</taxon>
        <taxon>Magnoliopsida</taxon>
        <taxon>Liliopsida</taxon>
        <taxon>Poales</taxon>
        <taxon>Poaceae</taxon>
        <taxon>BOP clade</taxon>
        <taxon>Pooideae</taxon>
        <taxon>Triticodae</taxon>
        <taxon>Triticeae</taxon>
        <taxon>Triticinae</taxon>
        <taxon>Triticum</taxon>
    </lineage>
</organism>
<evidence type="ECO:0000313" key="1">
    <source>
        <dbReference type="EnsemblPlants" id="TuG1812G0200004411.01.T02.cds272927"/>
    </source>
</evidence>
<reference evidence="1" key="2">
    <citation type="submission" date="2018-03" db="EMBL/GenBank/DDBJ databases">
        <title>The Triticum urartu genome reveals the dynamic nature of wheat genome evolution.</title>
        <authorList>
            <person name="Ling H."/>
            <person name="Ma B."/>
            <person name="Shi X."/>
            <person name="Liu H."/>
            <person name="Dong L."/>
            <person name="Sun H."/>
            <person name="Cao Y."/>
            <person name="Gao Q."/>
            <person name="Zheng S."/>
            <person name="Li Y."/>
            <person name="Yu Y."/>
            <person name="Du H."/>
            <person name="Qi M."/>
            <person name="Li Y."/>
            <person name="Yu H."/>
            <person name="Cui Y."/>
            <person name="Wang N."/>
            <person name="Chen C."/>
            <person name="Wu H."/>
            <person name="Zhao Y."/>
            <person name="Zhang J."/>
            <person name="Li Y."/>
            <person name="Zhou W."/>
            <person name="Zhang B."/>
            <person name="Hu W."/>
            <person name="Eijk M."/>
            <person name="Tang J."/>
            <person name="Witsenboer H."/>
            <person name="Zhao S."/>
            <person name="Li Z."/>
            <person name="Zhang A."/>
            <person name="Wang D."/>
            <person name="Liang C."/>
        </authorList>
    </citation>
    <scope>NUCLEOTIDE SEQUENCE [LARGE SCALE GENOMIC DNA]</scope>
    <source>
        <strain evidence="1">cv. G1812</strain>
    </source>
</reference>
<dbReference type="AlphaFoldDB" id="A0A8R7TLG6"/>
<accession>A0A8R7TLG6</accession>
<reference evidence="2" key="1">
    <citation type="journal article" date="2013" name="Nature">
        <title>Draft genome of the wheat A-genome progenitor Triticum urartu.</title>
        <authorList>
            <person name="Ling H.Q."/>
            <person name="Zhao S."/>
            <person name="Liu D."/>
            <person name="Wang J."/>
            <person name="Sun H."/>
            <person name="Zhang C."/>
            <person name="Fan H."/>
            <person name="Li D."/>
            <person name="Dong L."/>
            <person name="Tao Y."/>
            <person name="Gao C."/>
            <person name="Wu H."/>
            <person name="Li Y."/>
            <person name="Cui Y."/>
            <person name="Guo X."/>
            <person name="Zheng S."/>
            <person name="Wang B."/>
            <person name="Yu K."/>
            <person name="Liang Q."/>
            <person name="Yang W."/>
            <person name="Lou X."/>
            <person name="Chen J."/>
            <person name="Feng M."/>
            <person name="Jian J."/>
            <person name="Zhang X."/>
            <person name="Luo G."/>
            <person name="Jiang Y."/>
            <person name="Liu J."/>
            <person name="Wang Z."/>
            <person name="Sha Y."/>
            <person name="Zhang B."/>
            <person name="Wu H."/>
            <person name="Tang D."/>
            <person name="Shen Q."/>
            <person name="Xue P."/>
            <person name="Zou S."/>
            <person name="Wang X."/>
            <person name="Liu X."/>
            <person name="Wang F."/>
            <person name="Yang Y."/>
            <person name="An X."/>
            <person name="Dong Z."/>
            <person name="Zhang K."/>
            <person name="Zhang X."/>
            <person name="Luo M.C."/>
            <person name="Dvorak J."/>
            <person name="Tong Y."/>
            <person name="Wang J."/>
            <person name="Yang H."/>
            <person name="Li Z."/>
            <person name="Wang D."/>
            <person name="Zhang A."/>
            <person name="Wang J."/>
        </authorList>
    </citation>
    <scope>NUCLEOTIDE SEQUENCE</scope>
    <source>
        <strain evidence="2">cv. G1812</strain>
    </source>
</reference>
<evidence type="ECO:0000313" key="2">
    <source>
        <dbReference type="Proteomes" id="UP000015106"/>
    </source>
</evidence>